<dbReference type="EMBL" id="GGEC01063164">
    <property type="protein sequence ID" value="MBX43648.1"/>
    <property type="molecule type" value="Transcribed_RNA"/>
</dbReference>
<dbReference type="AlphaFoldDB" id="A0A2P2NMC2"/>
<reference evidence="1" key="1">
    <citation type="submission" date="2018-02" db="EMBL/GenBank/DDBJ databases">
        <title>Rhizophora mucronata_Transcriptome.</title>
        <authorList>
            <person name="Meera S.P."/>
            <person name="Sreeshan A."/>
            <person name="Augustine A."/>
        </authorList>
    </citation>
    <scope>NUCLEOTIDE SEQUENCE</scope>
    <source>
        <tissue evidence="1">Leaf</tissue>
    </source>
</reference>
<organism evidence="1">
    <name type="scientific">Rhizophora mucronata</name>
    <name type="common">Asiatic mangrove</name>
    <dbReference type="NCBI Taxonomy" id="61149"/>
    <lineage>
        <taxon>Eukaryota</taxon>
        <taxon>Viridiplantae</taxon>
        <taxon>Streptophyta</taxon>
        <taxon>Embryophyta</taxon>
        <taxon>Tracheophyta</taxon>
        <taxon>Spermatophyta</taxon>
        <taxon>Magnoliopsida</taxon>
        <taxon>eudicotyledons</taxon>
        <taxon>Gunneridae</taxon>
        <taxon>Pentapetalae</taxon>
        <taxon>rosids</taxon>
        <taxon>fabids</taxon>
        <taxon>Malpighiales</taxon>
        <taxon>Rhizophoraceae</taxon>
        <taxon>Rhizophora</taxon>
    </lineage>
</organism>
<accession>A0A2P2NMC2</accession>
<proteinExistence type="predicted"/>
<evidence type="ECO:0000313" key="1">
    <source>
        <dbReference type="EMBL" id="MBX43648.1"/>
    </source>
</evidence>
<sequence length="47" mass="5562">MSWQCKLNNCSHPLQYIREQSTHSSCYIKPLKYAQLPNHNAWVNTLD</sequence>
<name>A0A2P2NMC2_RHIMU</name>
<protein>
    <submittedName>
        <fullName evidence="1">Uncharacterized protein</fullName>
    </submittedName>
</protein>